<name>A0A5N5D8V5_9PEZI</name>
<dbReference type="CDD" id="cd03444">
    <property type="entry name" value="Thioesterase_II_repeat1"/>
    <property type="match status" value="1"/>
</dbReference>
<comment type="similarity">
    <text evidence="1">Belongs to the C/M/P thioester hydrolase family.</text>
</comment>
<proteinExistence type="inferred from homology"/>
<dbReference type="GO" id="GO:0009062">
    <property type="term" value="P:fatty acid catabolic process"/>
    <property type="evidence" value="ECO:0007669"/>
    <property type="project" value="TreeGrafter"/>
</dbReference>
<keyword evidence="2" id="KW-0378">Hydrolase</keyword>
<accession>A0A5N5D8V5</accession>
<gene>
    <name evidence="5" type="ORF">DBV05_g7485</name>
</gene>
<dbReference type="PANTHER" id="PTHR11066">
    <property type="entry name" value="ACYL-COA THIOESTERASE"/>
    <property type="match status" value="1"/>
</dbReference>
<dbReference type="GO" id="GO:0047617">
    <property type="term" value="F:fatty acyl-CoA hydrolase activity"/>
    <property type="evidence" value="ECO:0007669"/>
    <property type="project" value="InterPro"/>
</dbReference>
<feature type="domain" description="Acyl-CoA thioesterase-like N-terminal HotDog" evidence="3">
    <location>
        <begin position="45"/>
        <end position="126"/>
    </location>
</feature>
<dbReference type="Pfam" id="PF13622">
    <property type="entry name" value="4HBT_3"/>
    <property type="match status" value="1"/>
</dbReference>
<reference evidence="5 6" key="1">
    <citation type="journal article" date="2019" name="Sci. Rep.">
        <title>A multi-omics analysis of the grapevine pathogen Lasiodiplodia theobromae reveals that temperature affects the expression of virulence- and pathogenicity-related genes.</title>
        <authorList>
            <person name="Felix C."/>
            <person name="Meneses R."/>
            <person name="Goncalves M.F.M."/>
            <person name="Tilleman L."/>
            <person name="Duarte A.S."/>
            <person name="Jorrin-Novo J.V."/>
            <person name="Van de Peer Y."/>
            <person name="Deforce D."/>
            <person name="Van Nieuwerburgh F."/>
            <person name="Esteves A.C."/>
            <person name="Alves A."/>
        </authorList>
    </citation>
    <scope>NUCLEOTIDE SEQUENCE [LARGE SCALE GENOMIC DNA]</scope>
    <source>
        <strain evidence="5 6">LA-SOL3</strain>
    </source>
</reference>
<dbReference type="Gene3D" id="2.40.160.210">
    <property type="entry name" value="Acyl-CoA thioesterase, double hotdog domain"/>
    <property type="match status" value="1"/>
</dbReference>
<dbReference type="OrthoDB" id="68328at2759"/>
<sequence length="345" mass="38178">MQDDDSINGNRYLAFTELIRLDEAAATTTSDGTFKSAAKAFAPGGGTSAYGGHVFAQAAWAAAQTVKEGFVLHNVTGYFTLPGNTAFPFIYTVRVIRDGGRYCTRTVEVVQEHNKTSVYFTCTCSFKKEEAKAVDCQDQLDLWEEYKVALGNRRPDDWPEAPGVDSPWYWEASAQDGNRTDPFPGLSLRKVDMEAYNAPRKPLDRRQLQFYSTIGSMPPVSQAANLHACAHLYASDRNGLFVIPNHLGWGNDYSAMASLSHSVVFHVGSKDLAMAELDEKDAREWYCQESWMSRVSGGRGMIESRIWNGTGVHIASTYQEGLVRLNNSGPKLQDKFGAGAVREKL</sequence>
<organism evidence="5 6">
    <name type="scientific">Lasiodiplodia theobromae</name>
    <dbReference type="NCBI Taxonomy" id="45133"/>
    <lineage>
        <taxon>Eukaryota</taxon>
        <taxon>Fungi</taxon>
        <taxon>Dikarya</taxon>
        <taxon>Ascomycota</taxon>
        <taxon>Pezizomycotina</taxon>
        <taxon>Dothideomycetes</taxon>
        <taxon>Dothideomycetes incertae sedis</taxon>
        <taxon>Botryosphaeriales</taxon>
        <taxon>Botryosphaeriaceae</taxon>
        <taxon>Lasiodiplodia</taxon>
    </lineage>
</organism>
<evidence type="ECO:0000313" key="6">
    <source>
        <dbReference type="Proteomes" id="UP000325902"/>
    </source>
</evidence>
<dbReference type="AlphaFoldDB" id="A0A5N5D8V5"/>
<protein>
    <recommendedName>
        <fullName evidence="7">Acyl-coenzyme A thioesterase 8</fullName>
    </recommendedName>
</protein>
<dbReference type="PANTHER" id="PTHR11066:SF64">
    <property type="entry name" value="ACYL-COA THIOESTERASE (AFU_ORTHOLOGUE AFUA_1G12060)"/>
    <property type="match status" value="1"/>
</dbReference>
<keyword evidence="6" id="KW-1185">Reference proteome</keyword>
<evidence type="ECO:0000256" key="2">
    <source>
        <dbReference type="ARBA" id="ARBA00022801"/>
    </source>
</evidence>
<evidence type="ECO:0008006" key="7">
    <source>
        <dbReference type="Google" id="ProtNLM"/>
    </source>
</evidence>
<dbReference type="GO" id="GO:0005782">
    <property type="term" value="C:peroxisomal matrix"/>
    <property type="evidence" value="ECO:0007669"/>
    <property type="project" value="UniProtKB-SubCell"/>
</dbReference>
<evidence type="ECO:0000256" key="1">
    <source>
        <dbReference type="ARBA" id="ARBA00006538"/>
    </source>
</evidence>
<feature type="domain" description="Acyl-CoA thioesterase-like C-terminal" evidence="4">
    <location>
        <begin position="208"/>
        <end position="323"/>
    </location>
</feature>
<dbReference type="EMBL" id="VCHE01000052">
    <property type="protein sequence ID" value="KAB2573800.1"/>
    <property type="molecule type" value="Genomic_DNA"/>
</dbReference>
<dbReference type="InterPro" id="IPR042171">
    <property type="entry name" value="Acyl-CoA_hotdog"/>
</dbReference>
<dbReference type="InterPro" id="IPR029069">
    <property type="entry name" value="HotDog_dom_sf"/>
</dbReference>
<evidence type="ECO:0000259" key="3">
    <source>
        <dbReference type="Pfam" id="PF13622"/>
    </source>
</evidence>
<dbReference type="CDD" id="cd03445">
    <property type="entry name" value="Thioesterase_II_repeat2"/>
    <property type="match status" value="1"/>
</dbReference>
<dbReference type="GO" id="GO:0006637">
    <property type="term" value="P:acyl-CoA metabolic process"/>
    <property type="evidence" value="ECO:0007669"/>
    <property type="project" value="InterPro"/>
</dbReference>
<dbReference type="InterPro" id="IPR049450">
    <property type="entry name" value="ACOT8-like_C"/>
</dbReference>
<dbReference type="SUPFAM" id="SSF54637">
    <property type="entry name" value="Thioesterase/thiol ester dehydrase-isomerase"/>
    <property type="match status" value="2"/>
</dbReference>
<evidence type="ECO:0000259" key="4">
    <source>
        <dbReference type="Pfam" id="PF20789"/>
    </source>
</evidence>
<comment type="caution">
    <text evidence="5">The sequence shown here is derived from an EMBL/GenBank/DDBJ whole genome shotgun (WGS) entry which is preliminary data.</text>
</comment>
<dbReference type="Proteomes" id="UP000325902">
    <property type="component" value="Unassembled WGS sequence"/>
</dbReference>
<dbReference type="InterPro" id="IPR049449">
    <property type="entry name" value="TesB_ACOT8-like_N"/>
</dbReference>
<evidence type="ECO:0000313" key="5">
    <source>
        <dbReference type="EMBL" id="KAB2573800.1"/>
    </source>
</evidence>
<dbReference type="Pfam" id="PF20789">
    <property type="entry name" value="4HBT_3C"/>
    <property type="match status" value="1"/>
</dbReference>
<dbReference type="InterPro" id="IPR003703">
    <property type="entry name" value="Acyl_CoA_thio"/>
</dbReference>